<reference evidence="1" key="3">
    <citation type="submission" date="2023-05" db="EMBL/GenBank/DDBJ databases">
        <authorList>
            <person name="Smith C.H."/>
        </authorList>
    </citation>
    <scope>NUCLEOTIDE SEQUENCE</scope>
    <source>
        <strain evidence="1">CHS0354</strain>
        <tissue evidence="1">Mantle</tissue>
    </source>
</reference>
<evidence type="ECO:0000313" key="1">
    <source>
        <dbReference type="EMBL" id="KAK3583373.1"/>
    </source>
</evidence>
<organism evidence="1 2">
    <name type="scientific">Potamilus streckersoni</name>
    <dbReference type="NCBI Taxonomy" id="2493646"/>
    <lineage>
        <taxon>Eukaryota</taxon>
        <taxon>Metazoa</taxon>
        <taxon>Spiralia</taxon>
        <taxon>Lophotrochozoa</taxon>
        <taxon>Mollusca</taxon>
        <taxon>Bivalvia</taxon>
        <taxon>Autobranchia</taxon>
        <taxon>Heteroconchia</taxon>
        <taxon>Palaeoheterodonta</taxon>
        <taxon>Unionida</taxon>
        <taxon>Unionoidea</taxon>
        <taxon>Unionidae</taxon>
        <taxon>Ambleminae</taxon>
        <taxon>Lampsilini</taxon>
        <taxon>Potamilus</taxon>
    </lineage>
</organism>
<reference evidence="1" key="2">
    <citation type="journal article" date="2021" name="Genome Biol. Evol.">
        <title>Developing a high-quality reference genome for a parasitic bivalve with doubly uniparental inheritance (Bivalvia: Unionida).</title>
        <authorList>
            <person name="Smith C.H."/>
        </authorList>
    </citation>
    <scope>NUCLEOTIDE SEQUENCE</scope>
    <source>
        <strain evidence="1">CHS0354</strain>
        <tissue evidence="1">Mantle</tissue>
    </source>
</reference>
<reference evidence="1" key="1">
    <citation type="journal article" date="2021" name="Genome Biol. Evol.">
        <title>A High-Quality Reference Genome for a Parasitic Bivalve with Doubly Uniparental Inheritance (Bivalvia: Unionida).</title>
        <authorList>
            <person name="Smith C.H."/>
        </authorList>
    </citation>
    <scope>NUCLEOTIDE SEQUENCE</scope>
    <source>
        <strain evidence="1">CHS0354</strain>
    </source>
</reference>
<sequence>THLSVYTPTLCSTLEEKYQVYEALDRVISSILNTEGLYLLRDFKSRVGTDHAARLTLSRLS</sequence>
<proteinExistence type="predicted"/>
<keyword evidence="2" id="KW-1185">Reference proteome</keyword>
<dbReference type="EMBL" id="JAEAOA010002335">
    <property type="protein sequence ID" value="KAK3583373.1"/>
    <property type="molecule type" value="Genomic_DNA"/>
</dbReference>
<accession>A0AAE0S1J3</accession>
<protein>
    <submittedName>
        <fullName evidence="1">Uncharacterized protein</fullName>
    </submittedName>
</protein>
<comment type="caution">
    <text evidence="1">The sequence shown here is derived from an EMBL/GenBank/DDBJ whole genome shotgun (WGS) entry which is preliminary data.</text>
</comment>
<feature type="non-terminal residue" evidence="1">
    <location>
        <position position="1"/>
    </location>
</feature>
<dbReference type="AlphaFoldDB" id="A0AAE0S1J3"/>
<gene>
    <name evidence="1" type="ORF">CHS0354_040335</name>
</gene>
<name>A0AAE0S1J3_9BIVA</name>
<dbReference type="Proteomes" id="UP001195483">
    <property type="component" value="Unassembled WGS sequence"/>
</dbReference>
<evidence type="ECO:0000313" key="2">
    <source>
        <dbReference type="Proteomes" id="UP001195483"/>
    </source>
</evidence>